<evidence type="ECO:0000313" key="3">
    <source>
        <dbReference type="EMBL" id="CAA9438596.1"/>
    </source>
</evidence>
<proteinExistence type="predicted"/>
<protein>
    <submittedName>
        <fullName evidence="3">Uncharacterized protein</fullName>
    </submittedName>
</protein>
<feature type="transmembrane region" description="Helical" evidence="2">
    <location>
        <begin position="35"/>
        <end position="55"/>
    </location>
</feature>
<evidence type="ECO:0000256" key="2">
    <source>
        <dbReference type="SAM" id="Phobius"/>
    </source>
</evidence>
<feature type="transmembrane region" description="Helical" evidence="2">
    <location>
        <begin position="61"/>
        <end position="78"/>
    </location>
</feature>
<name>A0A6J4QIQ5_9ACTN</name>
<reference evidence="3" key="1">
    <citation type="submission" date="2020-02" db="EMBL/GenBank/DDBJ databases">
        <authorList>
            <person name="Meier V. D."/>
        </authorList>
    </citation>
    <scope>NUCLEOTIDE SEQUENCE</scope>
    <source>
        <strain evidence="3">AVDCRST_MAG55</strain>
    </source>
</reference>
<accession>A0A6J4QIQ5</accession>
<keyword evidence="2" id="KW-1133">Transmembrane helix</keyword>
<dbReference type="AlphaFoldDB" id="A0A6J4QIQ5"/>
<keyword evidence="2" id="KW-0472">Membrane</keyword>
<keyword evidence="2" id="KW-0812">Transmembrane</keyword>
<feature type="region of interest" description="Disordered" evidence="1">
    <location>
        <begin position="80"/>
        <end position="117"/>
    </location>
</feature>
<feature type="transmembrane region" description="Helical" evidence="2">
    <location>
        <begin position="6"/>
        <end position="28"/>
    </location>
</feature>
<organism evidence="3">
    <name type="scientific">uncultured Rubrobacteraceae bacterium</name>
    <dbReference type="NCBI Taxonomy" id="349277"/>
    <lineage>
        <taxon>Bacteria</taxon>
        <taxon>Bacillati</taxon>
        <taxon>Actinomycetota</taxon>
        <taxon>Rubrobacteria</taxon>
        <taxon>Rubrobacterales</taxon>
        <taxon>Rubrobacteraceae</taxon>
        <taxon>environmental samples</taxon>
    </lineage>
</organism>
<gene>
    <name evidence="3" type="ORF">AVDCRST_MAG55-3227</name>
</gene>
<sequence>MNFILVSIGIVLLIVCLAGVALGVYMALNGKNREPGVLFALCWVSAAAGAAGVVMRDVVTFLVGALCFLLAGAVHLHFKGAHKGPGKRGRGGPDGQTPEGSEKTTTENRTGYKRAAS</sequence>
<evidence type="ECO:0000256" key="1">
    <source>
        <dbReference type="SAM" id="MobiDB-lite"/>
    </source>
</evidence>
<feature type="compositionally biased region" description="Basic residues" evidence="1">
    <location>
        <begin position="80"/>
        <end position="90"/>
    </location>
</feature>
<dbReference type="EMBL" id="CADCUZ010000164">
    <property type="protein sequence ID" value="CAA9438596.1"/>
    <property type="molecule type" value="Genomic_DNA"/>
</dbReference>